<dbReference type="STRING" id="188477.A0A3S0ZYS6"/>
<dbReference type="AlphaFoldDB" id="A0A3S0ZYS6"/>
<feature type="compositionally biased region" description="Basic and acidic residues" evidence="1">
    <location>
        <begin position="167"/>
        <end position="194"/>
    </location>
</feature>
<keyword evidence="2" id="KW-0812">Transmembrane</keyword>
<dbReference type="OrthoDB" id="6146242at2759"/>
<reference evidence="3 4" key="1">
    <citation type="submission" date="2019-01" db="EMBL/GenBank/DDBJ databases">
        <title>A draft genome assembly of the solar-powered sea slug Elysia chlorotica.</title>
        <authorList>
            <person name="Cai H."/>
            <person name="Li Q."/>
            <person name="Fang X."/>
            <person name="Li J."/>
            <person name="Curtis N.E."/>
            <person name="Altenburger A."/>
            <person name="Shibata T."/>
            <person name="Feng M."/>
            <person name="Maeda T."/>
            <person name="Schwartz J.A."/>
            <person name="Shigenobu S."/>
            <person name="Lundholm N."/>
            <person name="Nishiyama T."/>
            <person name="Yang H."/>
            <person name="Hasebe M."/>
            <person name="Li S."/>
            <person name="Pierce S.K."/>
            <person name="Wang J."/>
        </authorList>
    </citation>
    <scope>NUCLEOTIDE SEQUENCE [LARGE SCALE GENOMIC DNA]</scope>
    <source>
        <strain evidence="3">EC2010</strain>
        <tissue evidence="3">Whole organism of an adult</tissue>
    </source>
</reference>
<gene>
    <name evidence="3" type="ORF">EGW08_002814</name>
</gene>
<proteinExistence type="predicted"/>
<evidence type="ECO:0000313" key="3">
    <source>
        <dbReference type="EMBL" id="RUS89441.1"/>
    </source>
</evidence>
<accession>A0A3S0ZYS6</accession>
<dbReference type="EMBL" id="RQTK01000056">
    <property type="protein sequence ID" value="RUS89441.1"/>
    <property type="molecule type" value="Genomic_DNA"/>
</dbReference>
<keyword evidence="2" id="KW-1133">Transmembrane helix</keyword>
<feature type="region of interest" description="Disordered" evidence="1">
    <location>
        <begin position="133"/>
        <end position="378"/>
    </location>
</feature>
<feature type="transmembrane region" description="Helical" evidence="2">
    <location>
        <begin position="75"/>
        <end position="98"/>
    </location>
</feature>
<name>A0A3S0ZYS6_ELYCH</name>
<organism evidence="3 4">
    <name type="scientific">Elysia chlorotica</name>
    <name type="common">Eastern emerald elysia</name>
    <name type="synonym">Sea slug</name>
    <dbReference type="NCBI Taxonomy" id="188477"/>
    <lineage>
        <taxon>Eukaryota</taxon>
        <taxon>Metazoa</taxon>
        <taxon>Spiralia</taxon>
        <taxon>Lophotrochozoa</taxon>
        <taxon>Mollusca</taxon>
        <taxon>Gastropoda</taxon>
        <taxon>Heterobranchia</taxon>
        <taxon>Euthyneura</taxon>
        <taxon>Panpulmonata</taxon>
        <taxon>Sacoglossa</taxon>
        <taxon>Placobranchoidea</taxon>
        <taxon>Plakobranchidae</taxon>
        <taxon>Elysia</taxon>
    </lineage>
</organism>
<dbReference type="Proteomes" id="UP000271974">
    <property type="component" value="Unassembled WGS sequence"/>
</dbReference>
<evidence type="ECO:0000256" key="2">
    <source>
        <dbReference type="SAM" id="Phobius"/>
    </source>
</evidence>
<keyword evidence="4" id="KW-1185">Reference proteome</keyword>
<feature type="compositionally biased region" description="Pro residues" evidence="1">
    <location>
        <begin position="195"/>
        <end position="206"/>
    </location>
</feature>
<evidence type="ECO:0000256" key="1">
    <source>
        <dbReference type="SAM" id="MobiDB-lite"/>
    </source>
</evidence>
<comment type="caution">
    <text evidence="3">The sequence shown here is derived from an EMBL/GenBank/DDBJ whole genome shotgun (WGS) entry which is preliminary data.</text>
</comment>
<protein>
    <submittedName>
        <fullName evidence="3">Uncharacterized protein</fullName>
    </submittedName>
</protein>
<feature type="compositionally biased region" description="Basic and acidic residues" evidence="1">
    <location>
        <begin position="207"/>
        <end position="316"/>
    </location>
</feature>
<keyword evidence="2" id="KW-0472">Membrane</keyword>
<evidence type="ECO:0000313" key="4">
    <source>
        <dbReference type="Proteomes" id="UP000271974"/>
    </source>
</evidence>
<sequence>MKGKDLDKATIDTYHAWVQYGIRNNLNSVSLGPGKLPFRAAIFLIVFGLCCLLTGILIVALRMRHVYLWDWNAQFLGPFFVILFLLCFAGASYLFIVAKRRSNKYRSQLYFKPLGDWGVSCIHASELAREEELKHELKSGTNPHKTVKPRAEAYSQSSKTARIHQGPRGDGRDNQGYDKTPMDNKPFRPDDQRRGPPPNGRRGPPPDGRRGPPPDGRRGPPPDGRRGPPPDGRRGPPPDGRRGPPPDGRRGPPPDGRRGPPPEGRRGPPPDGRRGPPPEGRRSPPPESRRGPPPEGRRSPPPEGRRGPPPDGRFRDPPPGYYESDTSQGDGPERNRGPPPSGQRPRGAPRFGAVEMIPERDRQNAQLIFDRSHEESDI</sequence>
<feature type="transmembrane region" description="Helical" evidence="2">
    <location>
        <begin position="40"/>
        <end position="63"/>
    </location>
</feature>